<feature type="transmembrane region" description="Helical" evidence="5">
    <location>
        <begin position="20"/>
        <end position="42"/>
    </location>
</feature>
<evidence type="ECO:0000256" key="4">
    <source>
        <dbReference type="ARBA" id="ARBA00023136"/>
    </source>
</evidence>
<keyword evidence="4 5" id="KW-0472">Membrane</keyword>
<keyword evidence="8" id="KW-1185">Reference proteome</keyword>
<dbReference type="PANTHER" id="PTHR31415">
    <property type="entry name" value="OS05G0367900 PROTEIN"/>
    <property type="match status" value="1"/>
</dbReference>
<evidence type="ECO:0000256" key="1">
    <source>
        <dbReference type="ARBA" id="ARBA00004167"/>
    </source>
</evidence>
<evidence type="ECO:0000313" key="8">
    <source>
        <dbReference type="Proteomes" id="UP000585474"/>
    </source>
</evidence>
<dbReference type="Proteomes" id="UP000585474">
    <property type="component" value="Unassembled WGS sequence"/>
</dbReference>
<dbReference type="EMBL" id="BJWL01000012">
    <property type="protein sequence ID" value="GFY97951.1"/>
    <property type="molecule type" value="Genomic_DNA"/>
</dbReference>
<proteinExistence type="predicted"/>
<accession>A0A7J0FGZ9</accession>
<dbReference type="AlphaFoldDB" id="A0A7J0FGZ9"/>
<evidence type="ECO:0000259" key="6">
    <source>
        <dbReference type="Pfam" id="PF03168"/>
    </source>
</evidence>
<comment type="subcellular location">
    <subcellularLocation>
        <location evidence="1">Membrane</location>
        <topology evidence="1">Single-pass membrane protein</topology>
    </subcellularLocation>
</comment>
<evidence type="ECO:0000256" key="5">
    <source>
        <dbReference type="SAM" id="Phobius"/>
    </source>
</evidence>
<comment type="caution">
    <text evidence="7">The sequence shown here is derived from an EMBL/GenBank/DDBJ whole genome shotgun (WGS) entry which is preliminary data.</text>
</comment>
<protein>
    <submittedName>
        <fullName evidence="7">NDR1/HIN1-like 1</fullName>
    </submittedName>
</protein>
<reference evidence="7 8" key="1">
    <citation type="submission" date="2019-07" db="EMBL/GenBank/DDBJ databases">
        <title>De Novo Assembly of kiwifruit Actinidia rufa.</title>
        <authorList>
            <person name="Sugita-Konishi S."/>
            <person name="Sato K."/>
            <person name="Mori E."/>
            <person name="Abe Y."/>
            <person name="Kisaki G."/>
            <person name="Hamano K."/>
            <person name="Suezawa K."/>
            <person name="Otani M."/>
            <person name="Fukuda T."/>
            <person name="Manabe T."/>
            <person name="Gomi K."/>
            <person name="Tabuchi M."/>
            <person name="Akimitsu K."/>
            <person name="Kataoka I."/>
        </authorList>
    </citation>
    <scope>NUCLEOTIDE SEQUENCE [LARGE SCALE GENOMIC DNA]</scope>
    <source>
        <strain evidence="8">cv. Fuchu</strain>
    </source>
</reference>
<keyword evidence="2 5" id="KW-0812">Transmembrane</keyword>
<dbReference type="PANTHER" id="PTHR31415:SF51">
    <property type="entry name" value="LATE EMBRYOGENESIS ABUNDANT (LEA) HYDROXYPROLINE-RICH GLYCOPROTEIN FAMILY"/>
    <property type="match status" value="1"/>
</dbReference>
<gene>
    <name evidence="7" type="ORF">Acr_12g0004920</name>
</gene>
<dbReference type="InterPro" id="IPR004864">
    <property type="entry name" value="LEA_2"/>
</dbReference>
<organism evidence="7 8">
    <name type="scientific">Actinidia rufa</name>
    <dbReference type="NCBI Taxonomy" id="165716"/>
    <lineage>
        <taxon>Eukaryota</taxon>
        <taxon>Viridiplantae</taxon>
        <taxon>Streptophyta</taxon>
        <taxon>Embryophyta</taxon>
        <taxon>Tracheophyta</taxon>
        <taxon>Spermatophyta</taxon>
        <taxon>Magnoliopsida</taxon>
        <taxon>eudicotyledons</taxon>
        <taxon>Gunneridae</taxon>
        <taxon>Pentapetalae</taxon>
        <taxon>asterids</taxon>
        <taxon>Ericales</taxon>
        <taxon>Actinidiaceae</taxon>
        <taxon>Actinidia</taxon>
    </lineage>
</organism>
<name>A0A7J0FGZ9_9ERIC</name>
<dbReference type="OrthoDB" id="1426517at2759"/>
<dbReference type="InterPro" id="IPR044839">
    <property type="entry name" value="NDR1-like"/>
</dbReference>
<dbReference type="GO" id="GO:0009506">
    <property type="term" value="C:plasmodesma"/>
    <property type="evidence" value="ECO:0007669"/>
    <property type="project" value="TreeGrafter"/>
</dbReference>
<dbReference type="GO" id="GO:0098542">
    <property type="term" value="P:defense response to other organism"/>
    <property type="evidence" value="ECO:0007669"/>
    <property type="project" value="InterPro"/>
</dbReference>
<dbReference type="Pfam" id="PF03168">
    <property type="entry name" value="LEA_2"/>
    <property type="match status" value="1"/>
</dbReference>
<evidence type="ECO:0000256" key="2">
    <source>
        <dbReference type="ARBA" id="ARBA00022692"/>
    </source>
</evidence>
<evidence type="ECO:0000256" key="3">
    <source>
        <dbReference type="ARBA" id="ARBA00022989"/>
    </source>
</evidence>
<keyword evidence="3 5" id="KW-1133">Transmembrane helix</keyword>
<dbReference type="GO" id="GO:0005886">
    <property type="term" value="C:plasma membrane"/>
    <property type="evidence" value="ECO:0007669"/>
    <property type="project" value="TreeGrafter"/>
</dbReference>
<feature type="domain" description="Late embryogenesis abundant protein LEA-2 subgroup" evidence="6">
    <location>
        <begin position="74"/>
        <end position="176"/>
    </location>
</feature>
<evidence type="ECO:0000313" key="7">
    <source>
        <dbReference type="EMBL" id="GFY97951.1"/>
    </source>
</evidence>
<sequence>MTEKECSHHKGKRKKLLRRICAGLLIFNLILLLLLLITWAILQPKKPRFVLQDATVYAFNLSAPNLLSTTIAVTIAAHNPNSNIGIYYDKLAIYATYSDQQITYYTSIPPVYQGHTDVNIWSPYVIGTNIPVAPYNSAALSEDATAGSVMLFIKIDGRVRWKVGTFISGKYHLYVKCPAMITFGGQSTGVVVDNAVKYQLAQSCSVSV</sequence>